<reference evidence="5" key="1">
    <citation type="submission" date="2020-06" db="EMBL/GenBank/DDBJ databases">
        <title>WGS assembly of Ceratodon purpureus strain R40.</title>
        <authorList>
            <person name="Carey S.B."/>
            <person name="Jenkins J."/>
            <person name="Shu S."/>
            <person name="Lovell J.T."/>
            <person name="Sreedasyam A."/>
            <person name="Maumus F."/>
            <person name="Tiley G.P."/>
            <person name="Fernandez-Pozo N."/>
            <person name="Barry K."/>
            <person name="Chen C."/>
            <person name="Wang M."/>
            <person name="Lipzen A."/>
            <person name="Daum C."/>
            <person name="Saski C.A."/>
            <person name="Payton A.C."/>
            <person name="Mcbreen J.C."/>
            <person name="Conrad R.E."/>
            <person name="Kollar L.M."/>
            <person name="Olsson S."/>
            <person name="Huttunen S."/>
            <person name="Landis J.B."/>
            <person name="Wickett N.J."/>
            <person name="Johnson M.G."/>
            <person name="Rensing S.A."/>
            <person name="Grimwood J."/>
            <person name="Schmutz J."/>
            <person name="Mcdaniel S.F."/>
        </authorList>
    </citation>
    <scope>NUCLEOTIDE SEQUENCE</scope>
    <source>
        <strain evidence="5">R40</strain>
    </source>
</reference>
<dbReference type="PROSITE" id="PS00063">
    <property type="entry name" value="ALDOKETO_REDUCTASE_3"/>
    <property type="match status" value="1"/>
</dbReference>
<comment type="caution">
    <text evidence="5">The sequence shown here is derived from an EMBL/GenBank/DDBJ whole genome shotgun (WGS) entry which is preliminary data.</text>
</comment>
<organism evidence="5 6">
    <name type="scientific">Ceratodon purpureus</name>
    <name type="common">Fire moss</name>
    <name type="synonym">Dicranum purpureum</name>
    <dbReference type="NCBI Taxonomy" id="3225"/>
    <lineage>
        <taxon>Eukaryota</taxon>
        <taxon>Viridiplantae</taxon>
        <taxon>Streptophyta</taxon>
        <taxon>Embryophyta</taxon>
        <taxon>Bryophyta</taxon>
        <taxon>Bryophytina</taxon>
        <taxon>Bryopsida</taxon>
        <taxon>Dicranidae</taxon>
        <taxon>Pseudoditrichales</taxon>
        <taxon>Ditrichaceae</taxon>
        <taxon>Ceratodon</taxon>
    </lineage>
</organism>
<feature type="active site" description="Proton donor" evidence="1">
    <location>
        <position position="48"/>
    </location>
</feature>
<dbReference type="InterPro" id="IPR018170">
    <property type="entry name" value="Aldo/ket_reductase_CS"/>
</dbReference>
<accession>A0A8T0G6X0</accession>
<feature type="binding site" evidence="2">
    <location>
        <position position="109"/>
    </location>
    <ligand>
        <name>substrate</name>
    </ligand>
</feature>
<feature type="domain" description="NADP-dependent oxidoreductase" evidence="4">
    <location>
        <begin position="15"/>
        <end position="308"/>
    </location>
</feature>
<dbReference type="InterPro" id="IPR036812">
    <property type="entry name" value="NAD(P)_OxRdtase_dom_sf"/>
</dbReference>
<keyword evidence="6" id="KW-1185">Reference proteome</keyword>
<dbReference type="PRINTS" id="PR00069">
    <property type="entry name" value="ALDKETRDTASE"/>
</dbReference>
<dbReference type="Pfam" id="PF00248">
    <property type="entry name" value="Aldo_ket_red"/>
    <property type="match status" value="1"/>
</dbReference>
<dbReference type="InterPro" id="IPR020471">
    <property type="entry name" value="AKR"/>
</dbReference>
<evidence type="ECO:0000256" key="1">
    <source>
        <dbReference type="PIRSR" id="PIRSR000097-1"/>
    </source>
</evidence>
<evidence type="ECO:0000256" key="2">
    <source>
        <dbReference type="PIRSR" id="PIRSR000097-2"/>
    </source>
</evidence>
<dbReference type="GO" id="GO:0016491">
    <property type="term" value="F:oxidoreductase activity"/>
    <property type="evidence" value="ECO:0007669"/>
    <property type="project" value="InterPro"/>
</dbReference>
<evidence type="ECO:0000313" key="5">
    <source>
        <dbReference type="EMBL" id="KAG0553618.1"/>
    </source>
</evidence>
<evidence type="ECO:0000256" key="3">
    <source>
        <dbReference type="PIRSR" id="PIRSR000097-3"/>
    </source>
</evidence>
<dbReference type="PIRSF" id="PIRSF000097">
    <property type="entry name" value="AKR"/>
    <property type="match status" value="1"/>
</dbReference>
<sequence>MDYFTLNNNVKIPAIGLGLWDIEKELCKTVVAIALDVGYRHFDCAHWYGNDKEVGEVLFEAFEKGLSRNEIFVTSKFWCTTTSANHVQEAINTSLKNLKLDYLDLCLVHWPEPYSFGTIDASDPPSRHMQSRVKDDTSKFIRQLKTIWQVMESLLQKGILRAIGLSNFGRAQIEEILKFAKIVPAVHQMELHPFWRQDDFVKFCQSKGIHVSAHTPLGVPGKDVARGAEETSIAQRSTSIHAPMLRASVVSEIAKRLNRTPAQVILRWGVQRGTSVLPRSLLEERIRANYDILNWSLSNDDWIKLNSIEPQIRLVDGTHASADYDQLQSTKLDMMALKQNLMKMLIGMEMTFL</sequence>
<dbReference type="PANTHER" id="PTHR11732">
    <property type="entry name" value="ALDO/KETO REDUCTASE"/>
    <property type="match status" value="1"/>
</dbReference>
<name>A0A8T0G6X0_CERPU</name>
<dbReference type="InterPro" id="IPR023210">
    <property type="entry name" value="NADP_OxRdtase_dom"/>
</dbReference>
<dbReference type="Proteomes" id="UP000822688">
    <property type="component" value="Chromosome 12"/>
</dbReference>
<gene>
    <name evidence="5" type="ORF">KC19_12G025900</name>
</gene>
<feature type="site" description="Lowers pKa of active site Tyr" evidence="3">
    <location>
        <position position="76"/>
    </location>
</feature>
<dbReference type="SUPFAM" id="SSF51430">
    <property type="entry name" value="NAD(P)-linked oxidoreductase"/>
    <property type="match status" value="1"/>
</dbReference>
<proteinExistence type="predicted"/>
<evidence type="ECO:0000313" key="6">
    <source>
        <dbReference type="Proteomes" id="UP000822688"/>
    </source>
</evidence>
<protein>
    <recommendedName>
        <fullName evidence="4">NADP-dependent oxidoreductase domain-containing protein</fullName>
    </recommendedName>
</protein>
<evidence type="ECO:0000259" key="4">
    <source>
        <dbReference type="Pfam" id="PF00248"/>
    </source>
</evidence>
<dbReference type="AlphaFoldDB" id="A0A8T0G6X0"/>
<dbReference type="Gene3D" id="3.20.20.100">
    <property type="entry name" value="NADP-dependent oxidoreductase domain"/>
    <property type="match status" value="1"/>
</dbReference>
<dbReference type="EMBL" id="CM026433">
    <property type="protein sequence ID" value="KAG0553618.1"/>
    <property type="molecule type" value="Genomic_DNA"/>
</dbReference>